<name>A0ACB8QAX6_9AGAM</name>
<comment type="caution">
    <text evidence="1">The sequence shown here is derived from an EMBL/GenBank/DDBJ whole genome shotgun (WGS) entry which is preliminary data.</text>
</comment>
<reference evidence="1" key="2">
    <citation type="journal article" date="2022" name="New Phytol.">
        <title>Evolutionary transition to the ectomycorrhizal habit in the genomes of a hyperdiverse lineage of mushroom-forming fungi.</title>
        <authorList>
            <person name="Looney B."/>
            <person name="Miyauchi S."/>
            <person name="Morin E."/>
            <person name="Drula E."/>
            <person name="Courty P.E."/>
            <person name="Kohler A."/>
            <person name="Kuo A."/>
            <person name="LaButti K."/>
            <person name="Pangilinan J."/>
            <person name="Lipzen A."/>
            <person name="Riley R."/>
            <person name="Andreopoulos W."/>
            <person name="He G."/>
            <person name="Johnson J."/>
            <person name="Nolan M."/>
            <person name="Tritt A."/>
            <person name="Barry K.W."/>
            <person name="Grigoriev I.V."/>
            <person name="Nagy L.G."/>
            <person name="Hibbett D."/>
            <person name="Henrissat B."/>
            <person name="Matheny P.B."/>
            <person name="Labbe J."/>
            <person name="Martin F.M."/>
        </authorList>
    </citation>
    <scope>NUCLEOTIDE SEQUENCE</scope>
    <source>
        <strain evidence="1">EC-137</strain>
    </source>
</reference>
<evidence type="ECO:0000313" key="1">
    <source>
        <dbReference type="EMBL" id="KAI0028830.1"/>
    </source>
</evidence>
<dbReference type="Proteomes" id="UP000814128">
    <property type="component" value="Unassembled WGS sequence"/>
</dbReference>
<gene>
    <name evidence="1" type="ORF">K488DRAFT_89364</name>
</gene>
<protein>
    <submittedName>
        <fullName evidence="1">Fatty acid desaturase-domain-containing protein</fullName>
    </submittedName>
</protein>
<evidence type="ECO:0000313" key="2">
    <source>
        <dbReference type="Proteomes" id="UP000814128"/>
    </source>
</evidence>
<reference evidence="1" key="1">
    <citation type="submission" date="2021-02" db="EMBL/GenBank/DDBJ databases">
        <authorList>
            <consortium name="DOE Joint Genome Institute"/>
            <person name="Ahrendt S."/>
            <person name="Looney B.P."/>
            <person name="Miyauchi S."/>
            <person name="Morin E."/>
            <person name="Drula E."/>
            <person name="Courty P.E."/>
            <person name="Chicoki N."/>
            <person name="Fauchery L."/>
            <person name="Kohler A."/>
            <person name="Kuo A."/>
            <person name="Labutti K."/>
            <person name="Pangilinan J."/>
            <person name="Lipzen A."/>
            <person name="Riley R."/>
            <person name="Andreopoulos W."/>
            <person name="He G."/>
            <person name="Johnson J."/>
            <person name="Barry K.W."/>
            <person name="Grigoriev I.V."/>
            <person name="Nagy L."/>
            <person name="Hibbett D."/>
            <person name="Henrissat B."/>
            <person name="Matheny P.B."/>
            <person name="Labbe J."/>
            <person name="Martin F."/>
        </authorList>
    </citation>
    <scope>NUCLEOTIDE SEQUENCE</scope>
    <source>
        <strain evidence="1">EC-137</strain>
    </source>
</reference>
<proteinExistence type="predicted"/>
<keyword evidence="2" id="KW-1185">Reference proteome</keyword>
<dbReference type="EMBL" id="MU273720">
    <property type="protein sequence ID" value="KAI0028830.1"/>
    <property type="molecule type" value="Genomic_DNA"/>
</dbReference>
<accession>A0ACB8QAX6</accession>
<organism evidence="1 2">
    <name type="scientific">Vararia minispora EC-137</name>
    <dbReference type="NCBI Taxonomy" id="1314806"/>
    <lineage>
        <taxon>Eukaryota</taxon>
        <taxon>Fungi</taxon>
        <taxon>Dikarya</taxon>
        <taxon>Basidiomycota</taxon>
        <taxon>Agaricomycotina</taxon>
        <taxon>Agaricomycetes</taxon>
        <taxon>Russulales</taxon>
        <taxon>Lachnocladiaceae</taxon>
        <taxon>Vararia</taxon>
    </lineage>
</organism>
<sequence>MAPSPDIPDEPWIDFSLFGGAESLTEGREMRDKGSRRTIVVSPSEHTESLYGSRQDPNDFLWLMTEEPHRTRRKEIIKAHPEVFKLMGHEPLTKYVALSVVTLQILTAWLLRFTSPWSWKFLLAAYFIGGTANHNLFLAVHEITHNLAFKGIKANKMLAIITNLPIGIPYAITFKGYHLEHHKYLGEDGIDVDLPTNLELFCLNNVLGKVFFCTFQILFYALRPGFVRSQKPTYWHFIGIVVQLSFDVMLVKYVPGGRNMLIYLIMSSFWAGSLHPLAGHFIAEHYVWDGLSQETYSYYGWLNIFAYNVGYHNEHHDFPSIPWTRLPTLRKLAPEFYDALPSHPSWPMIVINFIRDSNVGIYARVKRQPRSGKKNAPLTVELDGGCADVNEGSGASTDGASTDGASTDRASGGRGEQRRRKPSDPAVTDPS</sequence>